<organism evidence="2">
    <name type="scientific">Triticum aestivum</name>
    <name type="common">Wheat</name>
    <dbReference type="NCBI Taxonomy" id="4565"/>
    <lineage>
        <taxon>Eukaryota</taxon>
        <taxon>Viridiplantae</taxon>
        <taxon>Streptophyta</taxon>
        <taxon>Embryophyta</taxon>
        <taxon>Tracheophyta</taxon>
        <taxon>Spermatophyta</taxon>
        <taxon>Magnoliopsida</taxon>
        <taxon>Liliopsida</taxon>
        <taxon>Poales</taxon>
        <taxon>Poaceae</taxon>
        <taxon>BOP clade</taxon>
        <taxon>Pooideae</taxon>
        <taxon>Triticodae</taxon>
        <taxon>Triticeae</taxon>
        <taxon>Triticinae</taxon>
        <taxon>Triticum</taxon>
    </lineage>
</organism>
<evidence type="ECO:0000313" key="3">
    <source>
        <dbReference type="Proteomes" id="UP000019116"/>
    </source>
</evidence>
<dbReference type="OMA" id="ARETNYY"/>
<feature type="compositionally biased region" description="Acidic residues" evidence="1">
    <location>
        <begin position="172"/>
        <end position="190"/>
    </location>
</feature>
<dbReference type="AlphaFoldDB" id="A0A3B6PUR9"/>
<dbReference type="PANTHER" id="PTHR36138">
    <property type="entry name" value="EXPRESSED PROTEIN-RELATED"/>
    <property type="match status" value="1"/>
</dbReference>
<keyword evidence="3" id="KW-1185">Reference proteome</keyword>
<accession>A0A3B6PUR9</accession>
<reference evidence="2" key="2">
    <citation type="submission" date="2018-10" db="UniProtKB">
        <authorList>
            <consortium name="EnsemblPlants"/>
        </authorList>
    </citation>
    <scope>IDENTIFICATION</scope>
</reference>
<dbReference type="Gramene" id="TraesCS6B03G1185600.1">
    <property type="protein sequence ID" value="TraesCS6B03G1185600.1.CDS1"/>
    <property type="gene ID" value="TraesCS6B03G1185600"/>
</dbReference>
<evidence type="ECO:0000256" key="1">
    <source>
        <dbReference type="SAM" id="MobiDB-lite"/>
    </source>
</evidence>
<dbReference type="OrthoDB" id="695726at2759"/>
<name>A0A3B6PUR9_WHEAT</name>
<feature type="region of interest" description="Disordered" evidence="1">
    <location>
        <begin position="169"/>
        <end position="190"/>
    </location>
</feature>
<reference evidence="2" key="1">
    <citation type="submission" date="2018-08" db="EMBL/GenBank/DDBJ databases">
        <authorList>
            <person name="Rossello M."/>
        </authorList>
    </citation>
    <scope>NUCLEOTIDE SEQUENCE [LARGE SCALE GENOMIC DNA]</scope>
    <source>
        <strain evidence="2">cv. Chinese Spring</strain>
    </source>
</reference>
<feature type="region of interest" description="Disordered" evidence="1">
    <location>
        <begin position="1"/>
        <end position="74"/>
    </location>
</feature>
<protein>
    <submittedName>
        <fullName evidence="2">Uncharacterized protein</fullName>
    </submittedName>
</protein>
<evidence type="ECO:0000313" key="2">
    <source>
        <dbReference type="EnsemblPlants" id="TraesCS6B02G422800.1.cds1"/>
    </source>
</evidence>
<dbReference type="Proteomes" id="UP000019116">
    <property type="component" value="Chromosome 6B"/>
</dbReference>
<sequence>MAGRRRNRKTMQAGASVAAGDCSLKRKKASSSEAGDCSLKRKEASSSGAAGDCSLVKRKKPSAPEEGEIPEKRKKVFMPLSPTDVLLGKRPKEVLPAGAPEKRMKVVRRRLPQSLVEHIVANPYQMPVVPADVLARETNYYREFYAKSRQTADKIAAYQQGIIDQYKSFGYAEEDTEVTDEEEEDDDEED</sequence>
<dbReference type="PANTHER" id="PTHR36138:SF9">
    <property type="match status" value="1"/>
</dbReference>
<dbReference type="Gramene" id="TraesCS6B02G422800.1">
    <property type="protein sequence ID" value="TraesCS6B02G422800.1.cds1"/>
    <property type="gene ID" value="TraesCS6B02G422800"/>
</dbReference>
<proteinExistence type="predicted"/>
<dbReference type="EnsemblPlants" id="TraesCS6B02G422800.1">
    <property type="protein sequence ID" value="TraesCS6B02G422800.1.cds1"/>
    <property type="gene ID" value="TraesCS6B02G422800"/>
</dbReference>